<name>A0ABW2FAA2_9BACL</name>
<keyword evidence="5" id="KW-1185">Reference proteome</keyword>
<feature type="signal peptide" evidence="2">
    <location>
        <begin position="1"/>
        <end position="20"/>
    </location>
</feature>
<feature type="region of interest" description="Disordered" evidence="1">
    <location>
        <begin position="83"/>
        <end position="142"/>
    </location>
</feature>
<dbReference type="Proteomes" id="UP001596378">
    <property type="component" value="Unassembled WGS sequence"/>
</dbReference>
<evidence type="ECO:0000259" key="3">
    <source>
        <dbReference type="Pfam" id="PF00188"/>
    </source>
</evidence>
<dbReference type="InterPro" id="IPR035940">
    <property type="entry name" value="CAP_sf"/>
</dbReference>
<comment type="caution">
    <text evidence="4">The sequence shown here is derived from an EMBL/GenBank/DDBJ whole genome shotgun (WGS) entry which is preliminary data.</text>
</comment>
<feature type="compositionally biased region" description="Gly residues" evidence="1">
    <location>
        <begin position="85"/>
        <end position="100"/>
    </location>
</feature>
<sequence>MKRWVILVCIALLAACGNHASEGKQQQMKQQARKQTKLQVSATDTEVPGNKYVVKNNESAQEIADRYHVSIGDLLRENPDLSRLIGGGYGGGNPAPGGQGQEAQNPDRGRTADPQNGTGSPGGGVNEPLPNDKEVTIPSNESMTGYELDVLNLTNAERQKAGLQPFSGDYTSLNRSARAKSEDMAKNNYFSHTSPTYGDPFAMMRNFGVQYQSAGENIAKGQPTPQQVVQAWMDSPGHRANIMNSSYTHMGVGYTANNGQPCWTQQFVAK</sequence>
<dbReference type="CDD" id="cd05379">
    <property type="entry name" value="CAP_bacterial"/>
    <property type="match status" value="1"/>
</dbReference>
<feature type="chain" id="PRO_5046203688" evidence="2">
    <location>
        <begin position="21"/>
        <end position="270"/>
    </location>
</feature>
<dbReference type="InterPro" id="IPR018392">
    <property type="entry name" value="LysM"/>
</dbReference>
<keyword evidence="2" id="KW-0732">Signal</keyword>
<evidence type="ECO:0000313" key="5">
    <source>
        <dbReference type="Proteomes" id="UP001596378"/>
    </source>
</evidence>
<evidence type="ECO:0000313" key="4">
    <source>
        <dbReference type="EMBL" id="MFC7149958.1"/>
    </source>
</evidence>
<dbReference type="Pfam" id="PF00188">
    <property type="entry name" value="CAP"/>
    <property type="match status" value="1"/>
</dbReference>
<dbReference type="PANTHER" id="PTHR31157:SF1">
    <property type="entry name" value="SCP DOMAIN-CONTAINING PROTEIN"/>
    <property type="match status" value="1"/>
</dbReference>
<dbReference type="PANTHER" id="PTHR31157">
    <property type="entry name" value="SCP DOMAIN-CONTAINING PROTEIN"/>
    <property type="match status" value="1"/>
</dbReference>
<dbReference type="CDD" id="cd00118">
    <property type="entry name" value="LysM"/>
    <property type="match status" value="1"/>
</dbReference>
<dbReference type="RefSeq" id="WP_378046358.1">
    <property type="nucleotide sequence ID" value="NZ_JBHMDN010000010.1"/>
</dbReference>
<dbReference type="Gene3D" id="3.40.33.10">
    <property type="entry name" value="CAP"/>
    <property type="match status" value="1"/>
</dbReference>
<evidence type="ECO:0000256" key="1">
    <source>
        <dbReference type="SAM" id="MobiDB-lite"/>
    </source>
</evidence>
<dbReference type="PROSITE" id="PS51257">
    <property type="entry name" value="PROKAR_LIPOPROTEIN"/>
    <property type="match status" value="1"/>
</dbReference>
<dbReference type="SUPFAM" id="SSF55797">
    <property type="entry name" value="PR-1-like"/>
    <property type="match status" value="1"/>
</dbReference>
<evidence type="ECO:0000256" key="2">
    <source>
        <dbReference type="SAM" id="SignalP"/>
    </source>
</evidence>
<gene>
    <name evidence="4" type="ORF">ACFQMJ_15640</name>
</gene>
<accession>A0ABW2FAA2</accession>
<protein>
    <submittedName>
        <fullName evidence="4">CAP domain-containing protein</fullName>
    </submittedName>
</protein>
<reference evidence="5" key="1">
    <citation type="journal article" date="2019" name="Int. J. Syst. Evol. Microbiol.">
        <title>The Global Catalogue of Microorganisms (GCM) 10K type strain sequencing project: providing services to taxonomists for standard genome sequencing and annotation.</title>
        <authorList>
            <consortium name="The Broad Institute Genomics Platform"/>
            <consortium name="The Broad Institute Genome Sequencing Center for Infectious Disease"/>
            <person name="Wu L."/>
            <person name="Ma J."/>
        </authorList>
    </citation>
    <scope>NUCLEOTIDE SEQUENCE [LARGE SCALE GENOMIC DNA]</scope>
    <source>
        <strain evidence="5">KCTC 12907</strain>
    </source>
</reference>
<proteinExistence type="predicted"/>
<feature type="domain" description="SCP" evidence="3">
    <location>
        <begin position="151"/>
        <end position="267"/>
    </location>
</feature>
<dbReference type="EMBL" id="JBHTAI010000009">
    <property type="protein sequence ID" value="MFC7149958.1"/>
    <property type="molecule type" value="Genomic_DNA"/>
</dbReference>
<organism evidence="4 5">
    <name type="scientific">Cohnella cellulosilytica</name>
    <dbReference type="NCBI Taxonomy" id="986710"/>
    <lineage>
        <taxon>Bacteria</taxon>
        <taxon>Bacillati</taxon>
        <taxon>Bacillota</taxon>
        <taxon>Bacilli</taxon>
        <taxon>Bacillales</taxon>
        <taxon>Paenibacillaceae</taxon>
        <taxon>Cohnella</taxon>
    </lineage>
</organism>
<dbReference type="InterPro" id="IPR014044">
    <property type="entry name" value="CAP_dom"/>
</dbReference>